<dbReference type="SUPFAM" id="SSF47384">
    <property type="entry name" value="Homodimeric domain of signal transducing histidine kinase"/>
    <property type="match status" value="1"/>
</dbReference>
<dbReference type="PROSITE" id="PS50112">
    <property type="entry name" value="PAS"/>
    <property type="match status" value="1"/>
</dbReference>
<feature type="domain" description="Histidine kinase" evidence="6">
    <location>
        <begin position="476"/>
        <end position="672"/>
    </location>
</feature>
<dbReference type="GO" id="GO:0000155">
    <property type="term" value="F:phosphorelay sensor kinase activity"/>
    <property type="evidence" value="ECO:0007669"/>
    <property type="project" value="InterPro"/>
</dbReference>
<evidence type="ECO:0000256" key="5">
    <source>
        <dbReference type="ARBA" id="ARBA00023012"/>
    </source>
</evidence>
<dbReference type="CDD" id="cd00130">
    <property type="entry name" value="PAS"/>
    <property type="match status" value="1"/>
</dbReference>
<dbReference type="SUPFAM" id="SSF55874">
    <property type="entry name" value="ATPase domain of HSP90 chaperone/DNA topoisomerase II/histidine kinase"/>
    <property type="match status" value="1"/>
</dbReference>
<dbReference type="CDD" id="cd00082">
    <property type="entry name" value="HisKA"/>
    <property type="match status" value="1"/>
</dbReference>
<evidence type="ECO:0000259" key="6">
    <source>
        <dbReference type="PROSITE" id="PS50109"/>
    </source>
</evidence>
<dbReference type="InterPro" id="IPR029016">
    <property type="entry name" value="GAF-like_dom_sf"/>
</dbReference>
<dbReference type="SUPFAM" id="SSF55785">
    <property type="entry name" value="PYP-like sensor domain (PAS domain)"/>
    <property type="match status" value="1"/>
</dbReference>
<proteinExistence type="predicted"/>
<keyword evidence="5" id="KW-0902">Two-component regulatory system</keyword>
<dbReference type="InterPro" id="IPR003661">
    <property type="entry name" value="HisK_dim/P_dom"/>
</dbReference>
<keyword evidence="3" id="KW-0808">Transferase</keyword>
<dbReference type="SMART" id="SM00065">
    <property type="entry name" value="GAF"/>
    <property type="match status" value="1"/>
</dbReference>
<evidence type="ECO:0000256" key="3">
    <source>
        <dbReference type="ARBA" id="ARBA00022679"/>
    </source>
</evidence>
<sequence length="673" mass="73021">MTADPNSADPDAERYRSIVETVGDGVIVFDTDGEMTFVNQPIADFTGQTRASLIGASLETLGESGLFDDSEFERLKEAIGSLCHGADREQQLTIETAGPDSSVLNVRLSANRCDDTIVEIVGIVRDVTERERAVAALERDREALQQLYEVSASSEVTEAERLREVLEIGCDYLDLPYGFLTSIDGQTQELVDVVGDSEILTPGATVDLEQSYCRRTVESDGLVGLADVAAEVGPDDVAYQTFGLSCYIGTKVLVDGDLHGTFCFAADDARETSFSPNEQQFVKLLGQWAGHTIERQQFEERLRGLNDVAGELLRAESTGEVAQIGVDASADLLDLPVTACWKHDPTAGALRPLAETDACLAVVGETPTFTPGDGLVWRAFDADELRVYEDLTAEPDSYNRETALESEVHVPLGDHGVLISGATELRGFGDVDVESLRLLGGLMEAAMVSVKRRESLVERGETIRRQNEQLEEFARVVAHDLRNPLAGAVGFLEIARETHAEAHFDRVEGSLDRMDALIGGLLDIARGERTATDESDVSLEQLVDEAWSYLDDPAATLAVADDLGRIEADETRLLQLLGNLFRNAREHVGEDVTVTVGRLRDGDGFYVENDGPSFPAEKRQEVLLHGQTTSEKGTGIGLMSVTDIASAHGWAFDITEADGGGARFEFRVDGADQ</sequence>
<gene>
    <name evidence="8" type="ORF">EGD98_02495</name>
</gene>
<evidence type="ECO:0000313" key="8">
    <source>
        <dbReference type="EMBL" id="MBX0302536.1"/>
    </source>
</evidence>
<dbReference type="SMART" id="SM00387">
    <property type="entry name" value="HATPase_c"/>
    <property type="match status" value="1"/>
</dbReference>
<organism evidence="8 9">
    <name type="scientific">Haloarcula salinisoli</name>
    <dbReference type="NCBI Taxonomy" id="2487746"/>
    <lineage>
        <taxon>Archaea</taxon>
        <taxon>Methanobacteriati</taxon>
        <taxon>Methanobacteriota</taxon>
        <taxon>Stenosarchaea group</taxon>
        <taxon>Halobacteria</taxon>
        <taxon>Halobacteriales</taxon>
        <taxon>Haloarculaceae</taxon>
        <taxon>Haloarcula</taxon>
    </lineage>
</organism>
<keyword evidence="4" id="KW-0418">Kinase</keyword>
<dbReference type="InterPro" id="IPR013656">
    <property type="entry name" value="PAS_4"/>
</dbReference>
<evidence type="ECO:0000256" key="2">
    <source>
        <dbReference type="ARBA" id="ARBA00012438"/>
    </source>
</evidence>
<dbReference type="Gene3D" id="1.10.287.130">
    <property type="match status" value="1"/>
</dbReference>
<dbReference type="Gene3D" id="3.30.450.20">
    <property type="entry name" value="PAS domain"/>
    <property type="match status" value="1"/>
</dbReference>
<evidence type="ECO:0000256" key="1">
    <source>
        <dbReference type="ARBA" id="ARBA00000085"/>
    </source>
</evidence>
<dbReference type="InterPro" id="IPR003018">
    <property type="entry name" value="GAF"/>
</dbReference>
<dbReference type="SMART" id="SM00091">
    <property type="entry name" value="PAS"/>
    <property type="match status" value="1"/>
</dbReference>
<dbReference type="Pfam" id="PF02518">
    <property type="entry name" value="HATPase_c"/>
    <property type="match status" value="1"/>
</dbReference>
<dbReference type="InterPro" id="IPR035965">
    <property type="entry name" value="PAS-like_dom_sf"/>
</dbReference>
<dbReference type="AlphaFoldDB" id="A0A8J7YFR0"/>
<dbReference type="InterPro" id="IPR036890">
    <property type="entry name" value="HATPase_C_sf"/>
</dbReference>
<comment type="caution">
    <text evidence="8">The sequence shown here is derived from an EMBL/GenBank/DDBJ whole genome shotgun (WGS) entry which is preliminary data.</text>
</comment>
<reference evidence="8" key="1">
    <citation type="submission" date="2021-06" db="EMBL/GenBank/DDBJ databases">
        <title>Halomicroarcula sp. F24A a new haloarchaeum isolated from saline soil.</title>
        <authorList>
            <person name="Duran-Viseras A."/>
            <person name="Sanchez-Porro C."/>
            <person name="Ventosa A."/>
        </authorList>
    </citation>
    <scope>NUCLEOTIDE SEQUENCE</scope>
    <source>
        <strain evidence="8">F24A</strain>
    </source>
</reference>
<dbReference type="PANTHER" id="PTHR43711:SF1">
    <property type="entry name" value="HISTIDINE KINASE 1"/>
    <property type="match status" value="1"/>
</dbReference>
<accession>A0A8J7YFR0</accession>
<dbReference type="EMBL" id="RKLQ01000001">
    <property type="protein sequence ID" value="MBX0302536.1"/>
    <property type="molecule type" value="Genomic_DNA"/>
</dbReference>
<dbReference type="Gene3D" id="3.30.565.10">
    <property type="entry name" value="Histidine kinase-like ATPase, C-terminal domain"/>
    <property type="match status" value="1"/>
</dbReference>
<protein>
    <recommendedName>
        <fullName evidence="2">histidine kinase</fullName>
        <ecNumber evidence="2">2.7.13.3</ecNumber>
    </recommendedName>
</protein>
<evidence type="ECO:0000313" key="9">
    <source>
        <dbReference type="Proteomes" id="UP000783863"/>
    </source>
</evidence>
<dbReference type="NCBIfam" id="TIGR00229">
    <property type="entry name" value="sensory_box"/>
    <property type="match status" value="1"/>
</dbReference>
<dbReference type="Pfam" id="PF00512">
    <property type="entry name" value="HisKA"/>
    <property type="match status" value="1"/>
</dbReference>
<dbReference type="SMART" id="SM00388">
    <property type="entry name" value="HisKA"/>
    <property type="match status" value="1"/>
</dbReference>
<evidence type="ECO:0000256" key="4">
    <source>
        <dbReference type="ARBA" id="ARBA00022777"/>
    </source>
</evidence>
<dbReference type="InterPro" id="IPR036097">
    <property type="entry name" value="HisK_dim/P_sf"/>
</dbReference>
<keyword evidence="9" id="KW-1185">Reference proteome</keyword>
<dbReference type="InterPro" id="IPR003594">
    <property type="entry name" value="HATPase_dom"/>
</dbReference>
<evidence type="ECO:0000259" key="7">
    <source>
        <dbReference type="PROSITE" id="PS50112"/>
    </source>
</evidence>
<dbReference type="Pfam" id="PF13185">
    <property type="entry name" value="GAF_2"/>
    <property type="match status" value="1"/>
</dbReference>
<dbReference type="PROSITE" id="PS50109">
    <property type="entry name" value="HIS_KIN"/>
    <property type="match status" value="1"/>
</dbReference>
<dbReference type="Gene3D" id="3.30.450.40">
    <property type="match status" value="2"/>
</dbReference>
<dbReference type="Proteomes" id="UP000783863">
    <property type="component" value="Unassembled WGS sequence"/>
</dbReference>
<dbReference type="InterPro" id="IPR005467">
    <property type="entry name" value="His_kinase_dom"/>
</dbReference>
<feature type="domain" description="PAS" evidence="7">
    <location>
        <begin position="11"/>
        <end position="58"/>
    </location>
</feature>
<name>A0A8J7YFR0_9EURY</name>
<dbReference type="InterPro" id="IPR050736">
    <property type="entry name" value="Sensor_HK_Regulatory"/>
</dbReference>
<dbReference type="RefSeq" id="WP_220586772.1">
    <property type="nucleotide sequence ID" value="NZ_RKLQ01000001.1"/>
</dbReference>
<dbReference type="PANTHER" id="PTHR43711">
    <property type="entry name" value="TWO-COMPONENT HISTIDINE KINASE"/>
    <property type="match status" value="1"/>
</dbReference>
<dbReference type="EC" id="2.7.13.3" evidence="2"/>
<dbReference type="InterPro" id="IPR000014">
    <property type="entry name" value="PAS"/>
</dbReference>
<comment type="catalytic activity">
    <reaction evidence="1">
        <text>ATP + protein L-histidine = ADP + protein N-phospho-L-histidine.</text>
        <dbReference type="EC" id="2.7.13.3"/>
    </reaction>
</comment>
<dbReference type="SUPFAM" id="SSF55781">
    <property type="entry name" value="GAF domain-like"/>
    <property type="match status" value="2"/>
</dbReference>
<dbReference type="Pfam" id="PF08448">
    <property type="entry name" value="PAS_4"/>
    <property type="match status" value="1"/>
</dbReference>